<organism evidence="2 3">
    <name type="scientific">Patagioenas fasciata monilis</name>
    <dbReference type="NCBI Taxonomy" id="372326"/>
    <lineage>
        <taxon>Eukaryota</taxon>
        <taxon>Metazoa</taxon>
        <taxon>Chordata</taxon>
        <taxon>Craniata</taxon>
        <taxon>Vertebrata</taxon>
        <taxon>Euteleostomi</taxon>
        <taxon>Archelosauria</taxon>
        <taxon>Archosauria</taxon>
        <taxon>Dinosauria</taxon>
        <taxon>Saurischia</taxon>
        <taxon>Theropoda</taxon>
        <taxon>Coelurosauria</taxon>
        <taxon>Aves</taxon>
        <taxon>Neognathae</taxon>
        <taxon>Neoaves</taxon>
        <taxon>Columbimorphae</taxon>
        <taxon>Columbiformes</taxon>
        <taxon>Columbidae</taxon>
        <taxon>Patagioenas</taxon>
    </lineage>
</organism>
<sequence>MRSKPGSLDVLRGPVERERGGDLGTHPPQAASRGHPFPYRSSPSRGEGEEKGILPFFTALPPPRWRQR</sequence>
<feature type="region of interest" description="Disordered" evidence="1">
    <location>
        <begin position="1"/>
        <end position="68"/>
    </location>
</feature>
<comment type="caution">
    <text evidence="2">The sequence shown here is derived from an EMBL/GenBank/DDBJ whole genome shotgun (WGS) entry which is preliminary data.</text>
</comment>
<evidence type="ECO:0000313" key="3">
    <source>
        <dbReference type="Proteomes" id="UP000190648"/>
    </source>
</evidence>
<dbReference type="AlphaFoldDB" id="A0A1V4J2R7"/>
<reference evidence="2 3" key="1">
    <citation type="submission" date="2016-02" db="EMBL/GenBank/DDBJ databases">
        <title>Band-tailed pigeon sequencing and assembly.</title>
        <authorList>
            <person name="Soares A.E."/>
            <person name="Novak B.J."/>
            <person name="Rice E.S."/>
            <person name="O'Connell B."/>
            <person name="Chang D."/>
            <person name="Weber S."/>
            <person name="Shapiro B."/>
        </authorList>
    </citation>
    <scope>NUCLEOTIDE SEQUENCE [LARGE SCALE GENOMIC DNA]</scope>
    <source>
        <strain evidence="2">BTP2013</strain>
        <tissue evidence="2">Blood</tissue>
    </source>
</reference>
<proteinExistence type="predicted"/>
<evidence type="ECO:0000313" key="2">
    <source>
        <dbReference type="EMBL" id="OPJ66486.1"/>
    </source>
</evidence>
<evidence type="ECO:0000256" key="1">
    <source>
        <dbReference type="SAM" id="MobiDB-lite"/>
    </source>
</evidence>
<keyword evidence="3" id="KW-1185">Reference proteome</keyword>
<accession>A0A1V4J2R7</accession>
<protein>
    <submittedName>
        <fullName evidence="2">Uncharacterized protein</fullName>
    </submittedName>
</protein>
<name>A0A1V4J2R7_PATFA</name>
<dbReference type="Proteomes" id="UP000190648">
    <property type="component" value="Unassembled WGS sequence"/>
</dbReference>
<gene>
    <name evidence="2" type="ORF">AV530_016537</name>
</gene>
<dbReference type="EMBL" id="LSYS01009367">
    <property type="protein sequence ID" value="OPJ66486.1"/>
    <property type="molecule type" value="Genomic_DNA"/>
</dbReference>